<name>A0A8J6JIV5_9FIRM</name>
<dbReference type="EMBL" id="JACOPQ010000001">
    <property type="protein sequence ID" value="MBC5735655.1"/>
    <property type="molecule type" value="Genomic_DNA"/>
</dbReference>
<organism evidence="1 2">
    <name type="scientific">Lawsonibacter faecis</name>
    <dbReference type="NCBI Taxonomy" id="2763052"/>
    <lineage>
        <taxon>Bacteria</taxon>
        <taxon>Bacillati</taxon>
        <taxon>Bacillota</taxon>
        <taxon>Clostridia</taxon>
        <taxon>Eubacteriales</taxon>
        <taxon>Oscillospiraceae</taxon>
        <taxon>Lawsonibacter</taxon>
    </lineage>
</organism>
<comment type="caution">
    <text evidence="1">The sequence shown here is derived from an EMBL/GenBank/DDBJ whole genome shotgun (WGS) entry which is preliminary data.</text>
</comment>
<proteinExistence type="predicted"/>
<dbReference type="RefSeq" id="WP_155145030.1">
    <property type="nucleotide sequence ID" value="NZ_JACOPQ010000001.1"/>
</dbReference>
<sequence length="76" mass="8603">MDYLEHLSALLGCVYLSDLHWRTISRQQANTILAEPLDRPEHEYLDAARYILGDCAGEYPDAADARKAIAAYLLNH</sequence>
<evidence type="ECO:0000313" key="1">
    <source>
        <dbReference type="EMBL" id="MBC5735655.1"/>
    </source>
</evidence>
<reference evidence="1" key="1">
    <citation type="submission" date="2020-08" db="EMBL/GenBank/DDBJ databases">
        <title>Genome public.</title>
        <authorList>
            <person name="Liu C."/>
            <person name="Sun Q."/>
        </authorList>
    </citation>
    <scope>NUCLEOTIDE SEQUENCE</scope>
    <source>
        <strain evidence="1">NSJ-52</strain>
    </source>
</reference>
<evidence type="ECO:0000313" key="2">
    <source>
        <dbReference type="Proteomes" id="UP000607645"/>
    </source>
</evidence>
<dbReference type="AlphaFoldDB" id="A0A8J6JIV5"/>
<accession>A0A8J6JIV5</accession>
<dbReference type="Proteomes" id="UP000607645">
    <property type="component" value="Unassembled WGS sequence"/>
</dbReference>
<keyword evidence="2" id="KW-1185">Reference proteome</keyword>
<protein>
    <submittedName>
        <fullName evidence="1">Uncharacterized protein</fullName>
    </submittedName>
</protein>
<gene>
    <name evidence="1" type="ORF">H8S62_01350</name>
</gene>